<dbReference type="PROSITE" id="PS51012">
    <property type="entry name" value="ABC_TM2"/>
    <property type="match status" value="1"/>
</dbReference>
<dbReference type="InterPro" id="IPR047817">
    <property type="entry name" value="ABC2_TM_bact-type"/>
</dbReference>
<evidence type="ECO:0000313" key="3">
    <source>
        <dbReference type="EMBL" id="BAE95239.1"/>
    </source>
</evidence>
<dbReference type="EMBL" id="AB246700">
    <property type="protein sequence ID" value="BAE95239.1"/>
    <property type="molecule type" value="Genomic_DNA"/>
</dbReference>
<evidence type="ECO:0000259" key="2">
    <source>
        <dbReference type="PROSITE" id="PS51012"/>
    </source>
</evidence>
<dbReference type="InterPro" id="IPR051784">
    <property type="entry name" value="Nod_factor_ABC_transporter"/>
</dbReference>
<reference evidence="3" key="1">
    <citation type="submission" date="2006-01" db="EMBL/GenBank/DDBJ databases">
        <title>uncultured crenarchaeote 31-F-01.</title>
        <authorList>
            <person name="Nunoura T."/>
            <person name="Takami H."/>
            <person name="Oida H."/>
            <person name="Nishi S."/>
            <person name="Shimamura S."/>
            <person name="Takai K."/>
            <person name="Ishino Y."/>
            <person name="Horikoshi K."/>
        </authorList>
    </citation>
    <scope>NUCLEOTIDE SEQUENCE</scope>
</reference>
<feature type="transmembrane region" description="Helical" evidence="1">
    <location>
        <begin position="123"/>
        <end position="144"/>
    </location>
</feature>
<dbReference type="PANTHER" id="PTHR43229">
    <property type="entry name" value="NODULATION PROTEIN J"/>
    <property type="match status" value="1"/>
</dbReference>
<accession>Q1ER87</accession>
<feature type="transmembrane region" description="Helical" evidence="1">
    <location>
        <begin position="202"/>
        <end position="224"/>
    </location>
</feature>
<keyword evidence="1" id="KW-0812">Transmembrane</keyword>
<proteinExistence type="predicted"/>
<gene>
    <name evidence="3" type="primary">HGP-39</name>
</gene>
<dbReference type="PANTHER" id="PTHR43229:SF6">
    <property type="entry name" value="ABC-TYPE MULTIDRUG TRANSPORT SYSTEM, PERMEASE COMPONENT"/>
    <property type="match status" value="1"/>
</dbReference>
<keyword evidence="1" id="KW-0472">Membrane</keyword>
<dbReference type="AlphaFoldDB" id="Q1ER87"/>
<keyword evidence="1" id="KW-1133">Transmembrane helix</keyword>
<name>Q1ER87_9ARCH</name>
<feature type="domain" description="ABC transmembrane type-2" evidence="2">
    <location>
        <begin position="35"/>
        <end position="271"/>
    </location>
</feature>
<evidence type="ECO:0000256" key="1">
    <source>
        <dbReference type="SAM" id="Phobius"/>
    </source>
</evidence>
<organism evidence="3">
    <name type="scientific">uncultured Candidatus Nitrosocaldus sp</name>
    <dbReference type="NCBI Taxonomy" id="766501"/>
    <lineage>
        <taxon>Archaea</taxon>
        <taxon>Nitrososphaerota</taxon>
        <taxon>Nitrososphaeria</taxon>
        <taxon>Candidatus Nitrosocaldales</taxon>
        <taxon>Candidatus Nitrosocaldaceae</taxon>
        <taxon>Candidatus Nitrosocaldus</taxon>
        <taxon>environmental samples</taxon>
    </lineage>
</organism>
<feature type="transmembrane region" description="Helical" evidence="1">
    <location>
        <begin position="69"/>
        <end position="94"/>
    </location>
</feature>
<protein>
    <submittedName>
        <fullName evidence="3">ABC transporter permease protein</fullName>
    </submittedName>
</protein>
<sequence>MVHMLDVYASRVVRTVVQGIWLGWKVESNWTNPFVFLTYLIAKPIASVILVGLVFVIGSSASGMSRGDLFFYTFTGAVFFIYPATITISLAYLVHEDRAKYEVLKHIYITPSSLKPYIVGRGVASAINASVSVAVSMLIGNIIFSHYFALHLPIDASSIDYPALIASIPLGVAAFISLGMILYAINLVTFKLQYSLSEYTTGILFLFSGVVFPPSMLPYPVSLIGGALPTTHFLNVVRASLLGYNVYGSMVYLLLSTILMIVVALIFMKRVERIARIKGTIDRKAEY</sequence>
<feature type="transmembrane region" description="Helical" evidence="1">
    <location>
        <begin position="244"/>
        <end position="268"/>
    </location>
</feature>
<feature type="transmembrane region" description="Helical" evidence="1">
    <location>
        <begin position="164"/>
        <end position="190"/>
    </location>
</feature>
<feature type="transmembrane region" description="Helical" evidence="1">
    <location>
        <begin position="34"/>
        <end position="57"/>
    </location>
</feature>